<accession>A0A066VP34</accession>
<dbReference type="HOGENOM" id="CLU_090425_0_0_1"/>
<dbReference type="EMBL" id="JMSN01000073">
    <property type="protein sequence ID" value="KDN42063.1"/>
    <property type="molecule type" value="Genomic_DNA"/>
</dbReference>
<evidence type="ECO:0000256" key="1">
    <source>
        <dbReference type="ARBA" id="ARBA00022729"/>
    </source>
</evidence>
<dbReference type="RefSeq" id="XP_013241927.1">
    <property type="nucleotide sequence ID" value="XM_013386473.1"/>
</dbReference>
<feature type="compositionally biased region" description="Low complexity" evidence="2">
    <location>
        <begin position="135"/>
        <end position="169"/>
    </location>
</feature>
<dbReference type="OrthoDB" id="5420143at2759"/>
<proteinExistence type="predicted"/>
<protein>
    <recommendedName>
        <fullName evidence="3">Yeast cell wall synthesis Kre9/Knh1-like N-terminal domain-containing protein</fullName>
    </recommendedName>
</protein>
<evidence type="ECO:0000259" key="3">
    <source>
        <dbReference type="Pfam" id="PF10342"/>
    </source>
</evidence>
<keyword evidence="5" id="KW-1185">Reference proteome</keyword>
<name>A0A066VP34_TILAU</name>
<dbReference type="Proteomes" id="UP000027361">
    <property type="component" value="Unassembled WGS sequence"/>
</dbReference>
<dbReference type="InParanoid" id="A0A066VP34"/>
<comment type="caution">
    <text evidence="4">The sequence shown here is derived from an EMBL/GenBank/DDBJ whole genome shotgun (WGS) entry which is preliminary data.</text>
</comment>
<dbReference type="AlphaFoldDB" id="A0A066VP34"/>
<sequence>MVHLASLFSGAGTGAAAAALLLFARTSAALEITYPTADSDAYWVACQNNTLRWTSNSSDPSIFSVALLNSNQTQLNGNFQIANSLNTSEREATIFVDCVQPGSYSVLLVNASRYSLNEPQVYTQSAVFELKPNGTTPASASTASSSESNRATGSSGDSSSSSNASSTTAGASATNAANAAAVGPSSSAAGLNSVLLGMATTAVVSLGLAASLF</sequence>
<evidence type="ECO:0000313" key="4">
    <source>
        <dbReference type="EMBL" id="KDN42063.1"/>
    </source>
</evidence>
<dbReference type="Pfam" id="PF10342">
    <property type="entry name" value="Kre9_KNH"/>
    <property type="match status" value="1"/>
</dbReference>
<dbReference type="InterPro" id="IPR018466">
    <property type="entry name" value="Kre9/Knh1-like_N"/>
</dbReference>
<gene>
    <name evidence="4" type="ORF">K437DRAFT_269483</name>
</gene>
<keyword evidence="1" id="KW-0732">Signal</keyword>
<evidence type="ECO:0000313" key="5">
    <source>
        <dbReference type="Proteomes" id="UP000027361"/>
    </source>
</evidence>
<reference evidence="4 5" key="1">
    <citation type="submission" date="2014-05" db="EMBL/GenBank/DDBJ databases">
        <title>Draft genome sequence of a rare smut relative, Tilletiaria anomala UBC 951.</title>
        <authorList>
            <consortium name="DOE Joint Genome Institute"/>
            <person name="Toome M."/>
            <person name="Kuo A."/>
            <person name="Henrissat B."/>
            <person name="Lipzen A."/>
            <person name="Tritt A."/>
            <person name="Yoshinaga Y."/>
            <person name="Zane M."/>
            <person name="Barry K."/>
            <person name="Grigoriev I.V."/>
            <person name="Spatafora J.W."/>
            <person name="Aimea M.C."/>
        </authorList>
    </citation>
    <scope>NUCLEOTIDE SEQUENCE [LARGE SCALE GENOMIC DNA]</scope>
    <source>
        <strain evidence="4 5">UBC 951</strain>
    </source>
</reference>
<feature type="region of interest" description="Disordered" evidence="2">
    <location>
        <begin position="133"/>
        <end position="169"/>
    </location>
</feature>
<dbReference type="STRING" id="1037660.A0A066VP34"/>
<dbReference type="GeneID" id="25266103"/>
<evidence type="ECO:0000256" key="2">
    <source>
        <dbReference type="SAM" id="MobiDB-lite"/>
    </source>
</evidence>
<feature type="domain" description="Yeast cell wall synthesis Kre9/Knh1-like N-terminal" evidence="3">
    <location>
        <begin position="39"/>
        <end position="129"/>
    </location>
</feature>
<dbReference type="OMA" id="CERSMKC"/>
<organism evidence="4 5">
    <name type="scientific">Tilletiaria anomala (strain ATCC 24038 / CBS 436.72 / UBC 951)</name>
    <dbReference type="NCBI Taxonomy" id="1037660"/>
    <lineage>
        <taxon>Eukaryota</taxon>
        <taxon>Fungi</taxon>
        <taxon>Dikarya</taxon>
        <taxon>Basidiomycota</taxon>
        <taxon>Ustilaginomycotina</taxon>
        <taxon>Exobasidiomycetes</taxon>
        <taxon>Georgefischeriales</taxon>
        <taxon>Tilletiariaceae</taxon>
        <taxon>Tilletiaria</taxon>
    </lineage>
</organism>